<feature type="transmembrane region" description="Helical" evidence="8">
    <location>
        <begin position="124"/>
        <end position="149"/>
    </location>
</feature>
<keyword evidence="6 8" id="KW-1133">Transmembrane helix</keyword>
<sequence length="238" mass="25434">MIAIISVFLLAGIVKGVIGLGLPTISMGLLTVVMPPVSAAGLLIIPSLVTNIWQLFIGPAFLILIKRLWGFIAGIFIGTLFSILPGLTSTSSWTEAALGIVLIIYGFWGLVAKKLSSPGKSEKWLSPLVGYITGAITAATGVFVIPAVPYLQSLQLNKNDLVQALGLAFTASTVALAIHLSLDNKLEQVDYYLSAIALIPAVIGMYIGQYLRKVFSEVTFRRCFFIGLIALGTYMALK</sequence>
<keyword evidence="7 8" id="KW-0472">Membrane</keyword>
<evidence type="ECO:0000256" key="4">
    <source>
        <dbReference type="ARBA" id="ARBA00022475"/>
    </source>
</evidence>
<evidence type="ECO:0000313" key="9">
    <source>
        <dbReference type="EMBL" id="RUT66536.1"/>
    </source>
</evidence>
<dbReference type="Pfam" id="PF01925">
    <property type="entry name" value="TauE"/>
    <property type="match status" value="1"/>
</dbReference>
<dbReference type="AlphaFoldDB" id="A0A433ZWQ3"/>
<protein>
    <recommendedName>
        <fullName evidence="8">Probable membrane transporter protein</fullName>
    </recommendedName>
</protein>
<feature type="transmembrane region" description="Helical" evidence="8">
    <location>
        <begin position="93"/>
        <end position="112"/>
    </location>
</feature>
<keyword evidence="3" id="KW-0813">Transport</keyword>
<comment type="caution">
    <text evidence="9">The sequence shown here is derived from an EMBL/GenBank/DDBJ whole genome shotgun (WGS) entry which is preliminary data.</text>
</comment>
<dbReference type="GO" id="GO:0005886">
    <property type="term" value="C:plasma membrane"/>
    <property type="evidence" value="ECO:0007669"/>
    <property type="project" value="UniProtKB-SubCell"/>
</dbReference>
<evidence type="ECO:0000256" key="7">
    <source>
        <dbReference type="ARBA" id="ARBA00023136"/>
    </source>
</evidence>
<feature type="transmembrane region" description="Helical" evidence="8">
    <location>
        <begin position="161"/>
        <end position="182"/>
    </location>
</feature>
<reference evidence="9 10" key="1">
    <citation type="submission" date="2017-08" db="EMBL/GenBank/DDBJ databases">
        <title>Draft genome sequence of pheromone producing symbiont Morganella morganii, of the female New Zealand grass grub Costelytra giveni.</title>
        <authorList>
            <person name="Laugraud A."/>
            <person name="Young S.D."/>
            <person name="Hurst M.H."/>
        </authorList>
    </citation>
    <scope>NUCLEOTIDE SEQUENCE [LARGE SCALE GENOMIC DNA]</scope>
    <source>
        <strain evidence="9 10">MMsCG</strain>
    </source>
</reference>
<dbReference type="EMBL" id="NRQY01000001">
    <property type="protein sequence ID" value="RUT66536.1"/>
    <property type="molecule type" value="Genomic_DNA"/>
</dbReference>
<evidence type="ECO:0000256" key="3">
    <source>
        <dbReference type="ARBA" id="ARBA00022448"/>
    </source>
</evidence>
<dbReference type="Proteomes" id="UP000286908">
    <property type="component" value="Unassembled WGS sequence"/>
</dbReference>
<feature type="transmembrane region" description="Helical" evidence="8">
    <location>
        <begin position="68"/>
        <end position="87"/>
    </location>
</feature>
<comment type="subcellular location">
    <subcellularLocation>
        <location evidence="1 8">Cell membrane</location>
        <topology evidence="1 8">Multi-pass membrane protein</topology>
    </subcellularLocation>
</comment>
<gene>
    <name evidence="9" type="ORF">CKG00_09165</name>
</gene>
<dbReference type="InterPro" id="IPR052017">
    <property type="entry name" value="TSUP"/>
</dbReference>
<evidence type="ECO:0000256" key="1">
    <source>
        <dbReference type="ARBA" id="ARBA00004651"/>
    </source>
</evidence>
<name>A0A433ZWQ3_MORMO</name>
<organism evidence="9 10">
    <name type="scientific">Morganella morganii</name>
    <name type="common">Proteus morganii</name>
    <dbReference type="NCBI Taxonomy" id="582"/>
    <lineage>
        <taxon>Bacteria</taxon>
        <taxon>Pseudomonadati</taxon>
        <taxon>Pseudomonadota</taxon>
        <taxon>Gammaproteobacteria</taxon>
        <taxon>Enterobacterales</taxon>
        <taxon>Morganellaceae</taxon>
        <taxon>Morganella</taxon>
    </lineage>
</organism>
<evidence type="ECO:0000256" key="6">
    <source>
        <dbReference type="ARBA" id="ARBA00022989"/>
    </source>
</evidence>
<evidence type="ECO:0000256" key="5">
    <source>
        <dbReference type="ARBA" id="ARBA00022692"/>
    </source>
</evidence>
<evidence type="ECO:0000256" key="8">
    <source>
        <dbReference type="RuleBase" id="RU363041"/>
    </source>
</evidence>
<dbReference type="OrthoDB" id="9800873at2"/>
<dbReference type="PANTHER" id="PTHR30269">
    <property type="entry name" value="TRANSMEMBRANE PROTEIN YFCA"/>
    <property type="match status" value="1"/>
</dbReference>
<keyword evidence="4 8" id="KW-1003">Cell membrane</keyword>
<proteinExistence type="inferred from homology"/>
<dbReference type="InterPro" id="IPR002781">
    <property type="entry name" value="TM_pro_TauE-like"/>
</dbReference>
<feature type="transmembrane region" description="Helical" evidence="8">
    <location>
        <begin position="29"/>
        <end position="56"/>
    </location>
</feature>
<evidence type="ECO:0000313" key="10">
    <source>
        <dbReference type="Proteomes" id="UP000286908"/>
    </source>
</evidence>
<accession>A0A433ZWQ3</accession>
<feature type="transmembrane region" description="Helical" evidence="8">
    <location>
        <begin position="189"/>
        <end position="207"/>
    </location>
</feature>
<dbReference type="PANTHER" id="PTHR30269:SF32">
    <property type="entry name" value="MEMBRANE TRANSPORTER PROTEIN-RELATED"/>
    <property type="match status" value="1"/>
</dbReference>
<comment type="similarity">
    <text evidence="2 8">Belongs to the 4-toluene sulfonate uptake permease (TSUP) (TC 2.A.102) family.</text>
</comment>
<feature type="transmembrane region" description="Helical" evidence="8">
    <location>
        <begin position="219"/>
        <end position="237"/>
    </location>
</feature>
<evidence type="ECO:0000256" key="2">
    <source>
        <dbReference type="ARBA" id="ARBA00009142"/>
    </source>
</evidence>
<keyword evidence="5 8" id="KW-0812">Transmembrane</keyword>